<feature type="transmembrane region" description="Helical" evidence="1">
    <location>
        <begin position="161"/>
        <end position="178"/>
    </location>
</feature>
<keyword evidence="1" id="KW-1133">Transmembrane helix</keyword>
<protein>
    <submittedName>
        <fullName evidence="2">Uncharacterized protein</fullName>
    </submittedName>
</protein>
<evidence type="ECO:0000313" key="2">
    <source>
        <dbReference type="EMBL" id="CUN98572.1"/>
    </source>
</evidence>
<name>A0A174BC76_9FIRM</name>
<feature type="transmembrane region" description="Helical" evidence="1">
    <location>
        <begin position="51"/>
        <end position="68"/>
    </location>
</feature>
<accession>A0A174BC76</accession>
<organism evidence="2 3">
    <name type="scientific">Dorea longicatena</name>
    <dbReference type="NCBI Taxonomy" id="88431"/>
    <lineage>
        <taxon>Bacteria</taxon>
        <taxon>Bacillati</taxon>
        <taxon>Bacillota</taxon>
        <taxon>Clostridia</taxon>
        <taxon>Lachnospirales</taxon>
        <taxon>Lachnospiraceae</taxon>
        <taxon>Dorea</taxon>
    </lineage>
</organism>
<sequence length="296" mass="35318">MEEIVTILSTREWAITIWGTGFFIWMLTQSEIRKSLWNVIKILLGKNLRRFFLIIALYVAGITMIFYQLPFWNNIYLKDIILWLIFSGISYCVNSIIKGDTEHLKSTVKDNFRVIVIFEYFIGTFTFKFWIEMLIIPVITILTLMNVVAESEEKYRGVHKLIDIVLACIGWYMLWGAVNVGLKEYKELNAINTLVSFMIPIVYTILILPLEFGLEIYSDYEQVFVRMKFRDNQDKKIQRKHRWRVIRTCKLSLRKILLFRKEYVNKMYGLMSEETFDNIMREFKEESDLNKIKGVR</sequence>
<feature type="transmembrane region" description="Helical" evidence="1">
    <location>
        <begin position="13"/>
        <end position="30"/>
    </location>
</feature>
<dbReference type="AlphaFoldDB" id="A0A174BC76"/>
<evidence type="ECO:0000256" key="1">
    <source>
        <dbReference type="SAM" id="Phobius"/>
    </source>
</evidence>
<dbReference type="Proteomes" id="UP000095439">
    <property type="component" value="Unassembled WGS sequence"/>
</dbReference>
<dbReference type="RefSeq" id="WP_192934749.1">
    <property type="nucleotide sequence ID" value="NZ_CABIWY010000008.1"/>
</dbReference>
<reference evidence="2 3" key="1">
    <citation type="submission" date="2015-09" db="EMBL/GenBank/DDBJ databases">
        <authorList>
            <consortium name="Pathogen Informatics"/>
        </authorList>
    </citation>
    <scope>NUCLEOTIDE SEQUENCE [LARGE SCALE GENOMIC DNA]</scope>
    <source>
        <strain evidence="2 3">2789STDY5608866</strain>
    </source>
</reference>
<keyword evidence="1" id="KW-0472">Membrane</keyword>
<feature type="transmembrane region" description="Helical" evidence="1">
    <location>
        <begin position="190"/>
        <end position="210"/>
    </location>
</feature>
<proteinExistence type="predicted"/>
<feature type="transmembrane region" description="Helical" evidence="1">
    <location>
        <begin position="80"/>
        <end position="99"/>
    </location>
</feature>
<gene>
    <name evidence="2" type="ORF">ERS852423_01976</name>
</gene>
<evidence type="ECO:0000313" key="3">
    <source>
        <dbReference type="Proteomes" id="UP000095439"/>
    </source>
</evidence>
<dbReference type="EMBL" id="CYYY01000008">
    <property type="protein sequence ID" value="CUN98572.1"/>
    <property type="molecule type" value="Genomic_DNA"/>
</dbReference>
<keyword evidence="1" id="KW-0812">Transmembrane</keyword>